<dbReference type="Proteomes" id="UP000005744">
    <property type="component" value="Unassembled WGS sequence"/>
</dbReference>
<dbReference type="InterPro" id="IPR020070">
    <property type="entry name" value="Ribosomal_bL9_N"/>
</dbReference>
<dbReference type="GO" id="GO:0006412">
    <property type="term" value="P:translation"/>
    <property type="evidence" value="ECO:0007669"/>
    <property type="project" value="UniProtKB-UniRule"/>
</dbReference>
<proteinExistence type="inferred from homology"/>
<dbReference type="Gene3D" id="3.40.5.10">
    <property type="entry name" value="Ribosomal protein L9, N-terminal domain"/>
    <property type="match status" value="1"/>
</dbReference>
<evidence type="ECO:0000313" key="11">
    <source>
        <dbReference type="Proteomes" id="UP000005744"/>
    </source>
</evidence>
<evidence type="ECO:0000259" key="9">
    <source>
        <dbReference type="PROSITE" id="PS00651"/>
    </source>
</evidence>
<dbReference type="InterPro" id="IPR020069">
    <property type="entry name" value="Ribosomal_bL9_C"/>
</dbReference>
<dbReference type="InterPro" id="IPR036935">
    <property type="entry name" value="Ribosomal_bL9_N_sf"/>
</dbReference>
<dbReference type="OrthoDB" id="9788336at2"/>
<keyword evidence="2 7" id="KW-0699">rRNA-binding</keyword>
<dbReference type="InterPro" id="IPR036791">
    <property type="entry name" value="Ribosomal_bL9_C_sf"/>
</dbReference>
<dbReference type="HOGENOM" id="CLU_078938_4_1_6"/>
<dbReference type="PANTHER" id="PTHR21368">
    <property type="entry name" value="50S RIBOSOMAL PROTEIN L9"/>
    <property type="match status" value="1"/>
</dbReference>
<dbReference type="Gene3D" id="3.10.430.100">
    <property type="entry name" value="Ribosomal protein L9, C-terminal domain"/>
    <property type="match status" value="1"/>
</dbReference>
<comment type="similarity">
    <text evidence="1 7">Belongs to the bacterial ribosomal protein bL9 family.</text>
</comment>
<dbReference type="eggNOG" id="COG0359">
    <property type="taxonomic scope" value="Bacteria"/>
</dbReference>
<evidence type="ECO:0000256" key="7">
    <source>
        <dbReference type="HAMAP-Rule" id="MF_00503"/>
    </source>
</evidence>
<dbReference type="HAMAP" id="MF_00503">
    <property type="entry name" value="Ribosomal_bL9"/>
    <property type="match status" value="1"/>
</dbReference>
<feature type="domain" description="Ribosomal protein L9" evidence="9">
    <location>
        <begin position="13"/>
        <end position="40"/>
    </location>
</feature>
<sequence>MEIILLEKVPNLGGLGTMVKVKAGYARNFLIPHGKAVLATKENVANFEARRAELEKTQQDKLASAQERAAQLQEMTVVISGKVGVEGKLFGSVSAGDIAQALTSAGIAVDRHEIRLQEGPIRFVGEHEVAVHLHPDVNVSLTVQVVSEN</sequence>
<organism evidence="10 11">
    <name type="scientific">Beggiatoa alba B18LD</name>
    <dbReference type="NCBI Taxonomy" id="395493"/>
    <lineage>
        <taxon>Bacteria</taxon>
        <taxon>Pseudomonadati</taxon>
        <taxon>Pseudomonadota</taxon>
        <taxon>Gammaproteobacteria</taxon>
        <taxon>Thiotrichales</taxon>
        <taxon>Thiotrichaceae</taxon>
        <taxon>Beggiatoa</taxon>
    </lineage>
</organism>
<dbReference type="PROSITE" id="PS00651">
    <property type="entry name" value="RIBOSOMAL_L9"/>
    <property type="match status" value="1"/>
</dbReference>
<dbReference type="STRING" id="395493.BegalDRAFT_3159"/>
<evidence type="ECO:0000256" key="1">
    <source>
        <dbReference type="ARBA" id="ARBA00010605"/>
    </source>
</evidence>
<reference evidence="10 11" key="1">
    <citation type="submission" date="2011-11" db="EMBL/GenBank/DDBJ databases">
        <title>Improved High-Quality Draft sequence of Beggiatoa alba B18lD.</title>
        <authorList>
            <consortium name="US DOE Joint Genome Institute"/>
            <person name="Lucas S."/>
            <person name="Han J."/>
            <person name="Lapidus A."/>
            <person name="Cheng J.-F."/>
            <person name="Goodwin L."/>
            <person name="Pitluck S."/>
            <person name="Peters L."/>
            <person name="Mikhailova N."/>
            <person name="Held B."/>
            <person name="Detter J.C."/>
            <person name="Han C."/>
            <person name="Tapia R."/>
            <person name="Land M."/>
            <person name="Hauser L."/>
            <person name="Kyrpides N."/>
            <person name="Ivanova N."/>
            <person name="Pagani I."/>
            <person name="Samuel K."/>
            <person name="Teske A."/>
            <person name="Mueller J."/>
            <person name="Woyke T."/>
        </authorList>
    </citation>
    <scope>NUCLEOTIDE SEQUENCE [LARGE SCALE GENOMIC DNA]</scope>
    <source>
        <strain evidence="10 11">B18LD</strain>
    </source>
</reference>
<comment type="function">
    <text evidence="7">Binds to the 23S rRNA.</text>
</comment>
<dbReference type="InterPro" id="IPR020594">
    <property type="entry name" value="Ribosomal_bL9_bac/chp"/>
</dbReference>
<keyword evidence="3 7" id="KW-0694">RNA-binding</keyword>
<gene>
    <name evidence="7" type="primary">rplI</name>
    <name evidence="10" type="ORF">BegalDRAFT_3159</name>
</gene>
<dbReference type="RefSeq" id="WP_002691649.1">
    <property type="nucleotide sequence ID" value="NZ_JH600070.1"/>
</dbReference>
<dbReference type="NCBIfam" id="TIGR00158">
    <property type="entry name" value="L9"/>
    <property type="match status" value="1"/>
</dbReference>
<evidence type="ECO:0000256" key="6">
    <source>
        <dbReference type="ARBA" id="ARBA00035292"/>
    </source>
</evidence>
<dbReference type="Pfam" id="PF03948">
    <property type="entry name" value="Ribosomal_L9_C"/>
    <property type="match status" value="1"/>
</dbReference>
<dbReference type="SUPFAM" id="SSF55658">
    <property type="entry name" value="L9 N-domain-like"/>
    <property type="match status" value="1"/>
</dbReference>
<keyword evidence="8" id="KW-0175">Coiled coil</keyword>
<dbReference type="GO" id="GO:0019843">
    <property type="term" value="F:rRNA binding"/>
    <property type="evidence" value="ECO:0007669"/>
    <property type="project" value="UniProtKB-UniRule"/>
</dbReference>
<evidence type="ECO:0000313" key="10">
    <source>
        <dbReference type="EMBL" id="EIJ43984.1"/>
    </source>
</evidence>
<dbReference type="SUPFAM" id="SSF55653">
    <property type="entry name" value="Ribosomal protein L9 C-domain"/>
    <property type="match status" value="1"/>
</dbReference>
<dbReference type="GO" id="GO:1990904">
    <property type="term" value="C:ribonucleoprotein complex"/>
    <property type="evidence" value="ECO:0007669"/>
    <property type="project" value="UniProtKB-KW"/>
</dbReference>
<keyword evidence="11" id="KW-1185">Reference proteome</keyword>
<name>I3CK41_9GAMM</name>
<protein>
    <recommendedName>
        <fullName evidence="6 7">Large ribosomal subunit protein bL9</fullName>
    </recommendedName>
</protein>
<feature type="coiled-coil region" evidence="8">
    <location>
        <begin position="37"/>
        <end position="75"/>
    </location>
</feature>
<keyword evidence="4 7" id="KW-0689">Ribosomal protein</keyword>
<dbReference type="InterPro" id="IPR009027">
    <property type="entry name" value="Ribosomal_bL9/RNase_H1_N"/>
</dbReference>
<keyword evidence="5 7" id="KW-0687">Ribonucleoprotein</keyword>
<accession>I3CK41</accession>
<dbReference type="InterPro" id="IPR000244">
    <property type="entry name" value="Ribosomal_bL9"/>
</dbReference>
<dbReference type="GO" id="GO:0005840">
    <property type="term" value="C:ribosome"/>
    <property type="evidence" value="ECO:0007669"/>
    <property type="project" value="UniProtKB-KW"/>
</dbReference>
<dbReference type="Pfam" id="PF01281">
    <property type="entry name" value="Ribosomal_L9_N"/>
    <property type="match status" value="1"/>
</dbReference>
<evidence type="ECO:0000256" key="4">
    <source>
        <dbReference type="ARBA" id="ARBA00022980"/>
    </source>
</evidence>
<dbReference type="EMBL" id="JH600070">
    <property type="protein sequence ID" value="EIJ43984.1"/>
    <property type="molecule type" value="Genomic_DNA"/>
</dbReference>
<evidence type="ECO:0000256" key="3">
    <source>
        <dbReference type="ARBA" id="ARBA00022884"/>
    </source>
</evidence>
<dbReference type="AlphaFoldDB" id="I3CK41"/>
<evidence type="ECO:0000256" key="2">
    <source>
        <dbReference type="ARBA" id="ARBA00022730"/>
    </source>
</evidence>
<evidence type="ECO:0000256" key="5">
    <source>
        <dbReference type="ARBA" id="ARBA00023274"/>
    </source>
</evidence>
<evidence type="ECO:0000256" key="8">
    <source>
        <dbReference type="SAM" id="Coils"/>
    </source>
</evidence>
<dbReference type="GO" id="GO:0003735">
    <property type="term" value="F:structural constituent of ribosome"/>
    <property type="evidence" value="ECO:0007669"/>
    <property type="project" value="InterPro"/>
</dbReference>